<reference evidence="10 11" key="1">
    <citation type="submission" date="2020-08" db="EMBL/GenBank/DDBJ databases">
        <title>Genomic Encyclopedia of Type Strains, Phase IV (KMG-V): Genome sequencing to study the core and pangenomes of soil and plant-associated prokaryotes.</title>
        <authorList>
            <person name="Whitman W."/>
        </authorList>
    </citation>
    <scope>NUCLEOTIDE SEQUENCE [LARGE SCALE GENOMIC DNA]</scope>
    <source>
        <strain evidence="10 11">X5P3</strain>
    </source>
</reference>
<dbReference type="Proteomes" id="UP000584867">
    <property type="component" value="Unassembled WGS sequence"/>
</dbReference>
<keyword evidence="3" id="KW-1134">Transmembrane beta strand</keyword>
<dbReference type="SUPFAM" id="SSF56935">
    <property type="entry name" value="Porins"/>
    <property type="match status" value="1"/>
</dbReference>
<feature type="chain" id="PRO_5030897395" description="TonB-dependent transporter Oar-like beta-barrel domain-containing protein" evidence="8">
    <location>
        <begin position="34"/>
        <end position="1185"/>
    </location>
</feature>
<feature type="signal peptide" evidence="8">
    <location>
        <begin position="1"/>
        <end position="33"/>
    </location>
</feature>
<dbReference type="InterPro" id="IPR039426">
    <property type="entry name" value="TonB-dep_rcpt-like"/>
</dbReference>
<dbReference type="RefSeq" id="WP_184255332.1">
    <property type="nucleotide sequence ID" value="NZ_JACHIO010000008.1"/>
</dbReference>
<feature type="region of interest" description="Disordered" evidence="7">
    <location>
        <begin position="175"/>
        <end position="219"/>
    </location>
</feature>
<evidence type="ECO:0000313" key="11">
    <source>
        <dbReference type="Proteomes" id="UP000584867"/>
    </source>
</evidence>
<dbReference type="GO" id="GO:0044718">
    <property type="term" value="P:siderophore transmembrane transport"/>
    <property type="evidence" value="ECO:0007669"/>
    <property type="project" value="TreeGrafter"/>
</dbReference>
<feature type="domain" description="TonB-dependent transporter Oar-like beta-barrel" evidence="9">
    <location>
        <begin position="274"/>
        <end position="1168"/>
    </location>
</feature>
<dbReference type="Pfam" id="PF13620">
    <property type="entry name" value="CarboxypepD_reg"/>
    <property type="match status" value="1"/>
</dbReference>
<accession>A0A7W8E9M5</accession>
<comment type="subcellular location">
    <subcellularLocation>
        <location evidence="1">Cell outer membrane</location>
        <topology evidence="1">Multi-pass membrane protein</topology>
    </subcellularLocation>
</comment>
<dbReference type="InterPro" id="IPR036942">
    <property type="entry name" value="Beta-barrel_TonB_sf"/>
</dbReference>
<evidence type="ECO:0000259" key="9">
    <source>
        <dbReference type="Pfam" id="PF25183"/>
    </source>
</evidence>
<evidence type="ECO:0000256" key="8">
    <source>
        <dbReference type="SAM" id="SignalP"/>
    </source>
</evidence>
<protein>
    <recommendedName>
        <fullName evidence="9">TonB-dependent transporter Oar-like beta-barrel domain-containing protein</fullName>
    </recommendedName>
</protein>
<keyword evidence="6" id="KW-0998">Cell outer membrane</keyword>
<keyword evidence="2" id="KW-0813">Transport</keyword>
<dbReference type="InterPro" id="IPR057601">
    <property type="entry name" value="Oar-like_b-barrel"/>
</dbReference>
<feature type="compositionally biased region" description="Polar residues" evidence="7">
    <location>
        <begin position="207"/>
        <end position="219"/>
    </location>
</feature>
<dbReference type="EMBL" id="JACHIO010000008">
    <property type="protein sequence ID" value="MBB5063856.1"/>
    <property type="molecule type" value="Genomic_DNA"/>
</dbReference>
<dbReference type="PANTHER" id="PTHR30069">
    <property type="entry name" value="TONB-DEPENDENT OUTER MEMBRANE RECEPTOR"/>
    <property type="match status" value="1"/>
</dbReference>
<comment type="caution">
    <text evidence="10">The sequence shown here is derived from an EMBL/GenBank/DDBJ whole genome shotgun (WGS) entry which is preliminary data.</text>
</comment>
<evidence type="ECO:0000313" key="10">
    <source>
        <dbReference type="EMBL" id="MBB5063856.1"/>
    </source>
</evidence>
<organism evidence="10 11">
    <name type="scientific">Granulicella mallensis</name>
    <dbReference type="NCBI Taxonomy" id="940614"/>
    <lineage>
        <taxon>Bacteria</taxon>
        <taxon>Pseudomonadati</taxon>
        <taxon>Acidobacteriota</taxon>
        <taxon>Terriglobia</taxon>
        <taxon>Terriglobales</taxon>
        <taxon>Acidobacteriaceae</taxon>
        <taxon>Granulicella</taxon>
    </lineage>
</organism>
<dbReference type="PANTHER" id="PTHR30069:SF46">
    <property type="entry name" value="OAR PROTEIN"/>
    <property type="match status" value="1"/>
</dbReference>
<evidence type="ECO:0000256" key="6">
    <source>
        <dbReference type="ARBA" id="ARBA00023237"/>
    </source>
</evidence>
<keyword evidence="4" id="KW-0812">Transmembrane</keyword>
<evidence type="ECO:0000256" key="3">
    <source>
        <dbReference type="ARBA" id="ARBA00022452"/>
    </source>
</evidence>
<evidence type="ECO:0000256" key="1">
    <source>
        <dbReference type="ARBA" id="ARBA00004571"/>
    </source>
</evidence>
<name>A0A7W8E9M5_9BACT</name>
<dbReference type="Gene3D" id="2.60.40.1120">
    <property type="entry name" value="Carboxypeptidase-like, regulatory domain"/>
    <property type="match status" value="1"/>
</dbReference>
<dbReference type="GO" id="GO:0015344">
    <property type="term" value="F:siderophore uptake transmembrane transporter activity"/>
    <property type="evidence" value="ECO:0007669"/>
    <property type="project" value="TreeGrafter"/>
</dbReference>
<evidence type="ECO:0000256" key="2">
    <source>
        <dbReference type="ARBA" id="ARBA00022448"/>
    </source>
</evidence>
<sequence length="1185" mass="125548">MKLISTIFPPQRRAFRWLALVAILCVASLAAHAQYRTSVQGVVTDPQGEVVPGATLTLKNTTTNGTIVHTSDANGVFNFNALPADPFILTVARKGFATKVLSDLQFVPEEANALNVQLAVGGDTQTITVDASTQPALNTENSNLGVTISSNDIAHLPSSGRDVFTLSQLAPGSINDGSQATGGGVYNTPGNQGVGGSGSGGQEPTENKPQTFANGNQNSANGIAIDGISTTSAVWGGASVITPDPDSIANVRIVTNQYDAENGRFSGAITEITSKSGTNQFHGSLFIDIHRPGLNAYPHFSGTGSDPKTGRDNSRFNQYGGSVGGPIWKDRVFAFFSYETSPQGNAPTTGTGWYDTAAFDALGRSGSIASTYLTFPGAGVNATGLVPGVTCATAGLVQGVNCNAVAGGLNIGSPLTSALGTQDPTATGTTANPGVGSGLGNVADIAEFATISPHSSYYKAYNGRLDADVTKSDHLSFAIYWVPQGTTGEQGGSRNYDLFFHDQINDAFSVIWNHTFSPTFLNEARANAAGWRYNEITSNPQSPVGLPQDDINQIGSITLNQFGPSVGSDLNQWTYGYKDVATKVWGQQTIKFGGDYTNLHYLNNPTYTFVPTYDFYNVWDFLNDAPHQEQGQFNPATGFPGGARQDDRENLFGFFVQDDWKIRKNLTINLGLRYSYFGSLYDKQHNIGVATYGPGAATYTGLTVRTGGNVWTPQKGNFGPQIGFNWSPETFHDKLVVRGGYGLSYNQEEIAITSSGGSNPPLTFNANFAFDSPSNPGATGGNILYGISSSPTNLFGYASNPHTIVSVDNAAGIPASGSANITVFPSHLPTTYVHHYSLDLQYDLGHQLVATLGYQGSSSHHVIENSNSNAFALANGLALNPLVTSGNYWWNGGSANNNALLAGLKHQFAHHFSAEGQFSWAKSLDNTSGPYEEQPYTPVNSSYDYGRSDFNVGKSFKAFGLWQPVLFHGSNRWMEKIAGGWSLSGIYTVHTGFGWTPNYGIPQSLYCSNCGYQNLRPFYLGGSPRSTKNSAFEPNAAGVSSNYPGNLTGVTQTATVNGATGTPVQYSNQYFSVPNFAAAMTAASGTGFPAVNAALPPAPGIARNSFNGPGYKDVDASLAKAFGLPKMPVLGDQANIEISISALNLFNNLNLNPSSIATNINSSNFGTDNAPLGARSVTFHARFSF</sequence>
<evidence type="ECO:0000256" key="7">
    <source>
        <dbReference type="SAM" id="MobiDB-lite"/>
    </source>
</evidence>
<feature type="compositionally biased region" description="Gly residues" evidence="7">
    <location>
        <begin position="192"/>
        <end position="201"/>
    </location>
</feature>
<dbReference type="Gene3D" id="2.40.170.20">
    <property type="entry name" value="TonB-dependent receptor, beta-barrel domain"/>
    <property type="match status" value="1"/>
</dbReference>
<dbReference type="GO" id="GO:0009279">
    <property type="term" value="C:cell outer membrane"/>
    <property type="evidence" value="ECO:0007669"/>
    <property type="project" value="UniProtKB-SubCell"/>
</dbReference>
<dbReference type="AlphaFoldDB" id="A0A7W8E9M5"/>
<proteinExistence type="predicted"/>
<dbReference type="SUPFAM" id="SSF49464">
    <property type="entry name" value="Carboxypeptidase regulatory domain-like"/>
    <property type="match status" value="1"/>
</dbReference>
<evidence type="ECO:0000256" key="5">
    <source>
        <dbReference type="ARBA" id="ARBA00023136"/>
    </source>
</evidence>
<keyword evidence="8" id="KW-0732">Signal</keyword>
<keyword evidence="5" id="KW-0472">Membrane</keyword>
<dbReference type="Pfam" id="PF25183">
    <property type="entry name" value="OMP_b-brl_4"/>
    <property type="match status" value="1"/>
</dbReference>
<evidence type="ECO:0000256" key="4">
    <source>
        <dbReference type="ARBA" id="ARBA00022692"/>
    </source>
</evidence>
<gene>
    <name evidence="10" type="ORF">HDF15_002204</name>
</gene>
<dbReference type="InterPro" id="IPR008969">
    <property type="entry name" value="CarboxyPept-like_regulatory"/>
</dbReference>